<evidence type="ECO:0000313" key="4">
    <source>
        <dbReference type="EMBL" id="MBU3060055.1"/>
    </source>
</evidence>
<feature type="region of interest" description="Disordered" evidence="1">
    <location>
        <begin position="583"/>
        <end position="613"/>
    </location>
</feature>
<protein>
    <recommendedName>
        <fullName evidence="6">Glycoprotein</fullName>
    </recommendedName>
</protein>
<name>A0ABS6AT22_9NOCA</name>
<reference evidence="4 5" key="1">
    <citation type="submission" date="2021-06" db="EMBL/GenBank/DDBJ databases">
        <title>Actinomycetes sequencing.</title>
        <authorList>
            <person name="Shan Q."/>
        </authorList>
    </citation>
    <scope>NUCLEOTIDE SEQUENCE [LARGE SCALE GENOMIC DNA]</scope>
    <source>
        <strain evidence="4 5">NEAU-G5</strain>
    </source>
</reference>
<feature type="chain" id="PRO_5046504000" description="Glycoprotein" evidence="3">
    <location>
        <begin position="33"/>
        <end position="845"/>
    </location>
</feature>
<evidence type="ECO:0000256" key="1">
    <source>
        <dbReference type="SAM" id="MobiDB-lite"/>
    </source>
</evidence>
<keyword evidence="5" id="KW-1185">Reference proteome</keyword>
<dbReference type="InterPro" id="IPR046112">
    <property type="entry name" value="DUF6049"/>
</dbReference>
<evidence type="ECO:0008006" key="6">
    <source>
        <dbReference type="Google" id="ProtNLM"/>
    </source>
</evidence>
<feature type="region of interest" description="Disordered" evidence="1">
    <location>
        <begin position="421"/>
        <end position="448"/>
    </location>
</feature>
<evidence type="ECO:0000256" key="3">
    <source>
        <dbReference type="SAM" id="SignalP"/>
    </source>
</evidence>
<feature type="region of interest" description="Disordered" evidence="1">
    <location>
        <begin position="191"/>
        <end position="215"/>
    </location>
</feature>
<keyword evidence="2" id="KW-0472">Membrane</keyword>
<accession>A0ABS6AT22</accession>
<evidence type="ECO:0000313" key="5">
    <source>
        <dbReference type="Proteomes" id="UP000733379"/>
    </source>
</evidence>
<proteinExistence type="predicted"/>
<feature type="compositionally biased region" description="Polar residues" evidence="1">
    <location>
        <begin position="596"/>
        <end position="613"/>
    </location>
</feature>
<keyword evidence="2" id="KW-0812">Transmembrane</keyword>
<sequence length="845" mass="88577">MRTAHHRRRWAPLLIVLALAALGLPLTGPAAADPTGSGSTTTPKFLKLTLDSVTPNAVTTSSDSVLTISGTVTNIGDREVDDIAVRAQRTAAIKDPRGLRSALRLDQSDYTIPTPFQDVATRLEPGQRQQFALRVGVRAGSRGAAGSAPITASLDITEPGIYPLLLNVNGTPTYGGQARLDDARFLLPVLGLPPLPSDSDQKPSGSQPVPAPTDAPVATTMLWPLADRPRLVAGIPGSVTGKALLTDDELAGELATGGRLDQLLGALESAVRPDTARTGPNVTSALCLAVDPDLLITVSDMTTGYRVLASPSDPDGPTRDGTGTQAAKAWLDRLRALAPSICTVAVPFAQVDLTALAAVHDDALMARAIQSPADVVDQILSVRSLRGAALPDSGSIDTAAATMLTGHGFTSAVLADNAVAEPGSAATDSEPTAHNAAAVSANSPTGTPEMVRLPGVSSAGAATPPAGGATAPDPGLKVATFDIWSATALAAVGSNPPTPAFTPERVRYEVAKDSRAARLQDALGAMSWTALNPQPNRPRSLVLMPPQQWSANHDEAAALLGQLDAMFRNGLATPRSFQDLLALSPNPHPYAPSRLPDSSDSAPRQYTGPVRQQTGRITGLMNALVEVPQQEPTPHTFLTPLRDDLVRALSLSDRTSPGAQADTAAQRRLDQTSHALDGLYHSVTVLPPGGVYTLASEQSPLLLVARNELPVAARIRFRIETPAGADITDIGEQTLPAEGTRSFQIPTKVSDSRNLTIPISITTPDGIPLGNAASVKVRSNAYGSALAIITACAGALLFLLAGRRLWRRFRGKPDPADEGLDPGKRRRLNRYLRARKRVLQRQETS</sequence>
<feature type="transmembrane region" description="Helical" evidence="2">
    <location>
        <begin position="781"/>
        <end position="802"/>
    </location>
</feature>
<comment type="caution">
    <text evidence="4">The sequence shown here is derived from an EMBL/GenBank/DDBJ whole genome shotgun (WGS) entry which is preliminary data.</text>
</comment>
<gene>
    <name evidence="4" type="ORF">KO481_00725</name>
</gene>
<keyword evidence="2" id="KW-1133">Transmembrane helix</keyword>
<feature type="signal peptide" evidence="3">
    <location>
        <begin position="1"/>
        <end position="32"/>
    </location>
</feature>
<dbReference type="Pfam" id="PF19516">
    <property type="entry name" value="DUF6049"/>
    <property type="match status" value="2"/>
</dbReference>
<dbReference type="EMBL" id="JAHKNI010000001">
    <property type="protein sequence ID" value="MBU3060055.1"/>
    <property type="molecule type" value="Genomic_DNA"/>
</dbReference>
<dbReference type="Proteomes" id="UP000733379">
    <property type="component" value="Unassembled WGS sequence"/>
</dbReference>
<keyword evidence="3" id="KW-0732">Signal</keyword>
<evidence type="ECO:0000256" key="2">
    <source>
        <dbReference type="SAM" id="Phobius"/>
    </source>
</evidence>
<organism evidence="4 5">
    <name type="scientific">Nocardia albiluteola</name>
    <dbReference type="NCBI Taxonomy" id="2842303"/>
    <lineage>
        <taxon>Bacteria</taxon>
        <taxon>Bacillati</taxon>
        <taxon>Actinomycetota</taxon>
        <taxon>Actinomycetes</taxon>
        <taxon>Mycobacteriales</taxon>
        <taxon>Nocardiaceae</taxon>
        <taxon>Nocardia</taxon>
    </lineage>
</organism>